<organism evidence="2 3">
    <name type="scientific">Actibacterium pelagium</name>
    <dbReference type="NCBI Taxonomy" id="2029103"/>
    <lineage>
        <taxon>Bacteria</taxon>
        <taxon>Pseudomonadati</taxon>
        <taxon>Pseudomonadota</taxon>
        <taxon>Alphaproteobacteria</taxon>
        <taxon>Rhodobacterales</taxon>
        <taxon>Roseobacteraceae</taxon>
        <taxon>Actibacterium</taxon>
    </lineage>
</organism>
<protein>
    <submittedName>
        <fullName evidence="2">Uncharacterized protein</fullName>
    </submittedName>
</protein>
<dbReference type="RefSeq" id="WP_095595820.1">
    <property type="nucleotide sequence ID" value="NZ_BMKN01000001.1"/>
</dbReference>
<dbReference type="Proteomes" id="UP000606730">
    <property type="component" value="Unassembled WGS sequence"/>
</dbReference>
<evidence type="ECO:0000256" key="1">
    <source>
        <dbReference type="SAM" id="SignalP"/>
    </source>
</evidence>
<gene>
    <name evidence="2" type="ORF">GCM10011517_13690</name>
</gene>
<dbReference type="EMBL" id="BMKN01000001">
    <property type="protein sequence ID" value="GGE47182.1"/>
    <property type="molecule type" value="Genomic_DNA"/>
</dbReference>
<accession>A0A917EIL6</accession>
<dbReference type="OrthoDB" id="7872837at2"/>
<reference evidence="2" key="2">
    <citation type="submission" date="2020-09" db="EMBL/GenBank/DDBJ databases">
        <authorList>
            <person name="Sun Q."/>
            <person name="Zhou Y."/>
        </authorList>
    </citation>
    <scope>NUCLEOTIDE SEQUENCE</scope>
    <source>
        <strain evidence="2">CGMCC 1.16012</strain>
    </source>
</reference>
<name>A0A917EIL6_9RHOB</name>
<comment type="caution">
    <text evidence="2">The sequence shown here is derived from an EMBL/GenBank/DDBJ whole genome shotgun (WGS) entry which is preliminary data.</text>
</comment>
<evidence type="ECO:0000313" key="3">
    <source>
        <dbReference type="Proteomes" id="UP000606730"/>
    </source>
</evidence>
<dbReference type="AlphaFoldDB" id="A0A917EIL6"/>
<keyword evidence="1" id="KW-0732">Signal</keyword>
<keyword evidence="3" id="KW-1185">Reference proteome</keyword>
<evidence type="ECO:0000313" key="2">
    <source>
        <dbReference type="EMBL" id="GGE47182.1"/>
    </source>
</evidence>
<feature type="chain" id="PRO_5036699034" evidence="1">
    <location>
        <begin position="24"/>
        <end position="136"/>
    </location>
</feature>
<reference evidence="2" key="1">
    <citation type="journal article" date="2014" name="Int. J. Syst. Evol. Microbiol.">
        <title>Complete genome sequence of Corynebacterium casei LMG S-19264T (=DSM 44701T), isolated from a smear-ripened cheese.</title>
        <authorList>
            <consortium name="US DOE Joint Genome Institute (JGI-PGF)"/>
            <person name="Walter F."/>
            <person name="Albersmeier A."/>
            <person name="Kalinowski J."/>
            <person name="Ruckert C."/>
        </authorList>
    </citation>
    <scope>NUCLEOTIDE SEQUENCE</scope>
    <source>
        <strain evidence="2">CGMCC 1.16012</strain>
    </source>
</reference>
<sequence length="136" mass="14569">MSSLKTFAIAGISSLILPTLAAALPEKATDRVQVFATCAGRLSALEESQRLFEGPLSEKTATRRDMFSLLVDATLPDAKDEGLNGRTALHWRVEAKMAQAVLLQQAMFGTDPLRSAQAQTAADQHIATCEQLLLGA</sequence>
<feature type="signal peptide" evidence="1">
    <location>
        <begin position="1"/>
        <end position="23"/>
    </location>
</feature>
<proteinExistence type="predicted"/>